<dbReference type="PANTHER" id="PTHR30146:SF109">
    <property type="entry name" value="HTH-TYPE TRANSCRIPTIONAL REGULATOR GALS"/>
    <property type="match status" value="1"/>
</dbReference>
<comment type="caution">
    <text evidence="5">The sequence shown here is derived from an EMBL/GenBank/DDBJ whole genome shotgun (WGS) entry which is preliminary data.</text>
</comment>
<dbReference type="Gene3D" id="3.40.50.2300">
    <property type="match status" value="2"/>
</dbReference>
<dbReference type="RefSeq" id="WP_200555480.1">
    <property type="nucleotide sequence ID" value="NZ_JAEPES010000002.1"/>
</dbReference>
<dbReference type="InterPro" id="IPR028082">
    <property type="entry name" value="Peripla_BP_I"/>
</dbReference>
<gene>
    <name evidence="5" type="ORF">IV501_05630</name>
</gene>
<keyword evidence="1" id="KW-0805">Transcription regulation</keyword>
<keyword evidence="3" id="KW-0804">Transcription</keyword>
<dbReference type="Proteomes" id="UP000636458">
    <property type="component" value="Unassembled WGS sequence"/>
</dbReference>
<protein>
    <submittedName>
        <fullName evidence="5">LacI family DNA-binding transcriptional regulator</fullName>
    </submittedName>
</protein>
<name>A0A934SKM6_9MICO</name>
<organism evidence="5 6">
    <name type="scientific">Lacisediminihabitans changchengi</name>
    <dbReference type="NCBI Taxonomy" id="2787634"/>
    <lineage>
        <taxon>Bacteria</taxon>
        <taxon>Bacillati</taxon>
        <taxon>Actinomycetota</taxon>
        <taxon>Actinomycetes</taxon>
        <taxon>Micrococcales</taxon>
        <taxon>Microbacteriaceae</taxon>
        <taxon>Lacisediminihabitans</taxon>
    </lineage>
</organism>
<evidence type="ECO:0000256" key="2">
    <source>
        <dbReference type="ARBA" id="ARBA00023125"/>
    </source>
</evidence>
<dbReference type="GO" id="GO:0000976">
    <property type="term" value="F:transcription cis-regulatory region binding"/>
    <property type="evidence" value="ECO:0007669"/>
    <property type="project" value="TreeGrafter"/>
</dbReference>
<dbReference type="Pfam" id="PF00356">
    <property type="entry name" value="LacI"/>
    <property type="match status" value="1"/>
</dbReference>
<dbReference type="PROSITE" id="PS50932">
    <property type="entry name" value="HTH_LACI_2"/>
    <property type="match status" value="1"/>
</dbReference>
<reference evidence="5" key="1">
    <citation type="submission" date="2021-01" db="EMBL/GenBank/DDBJ databases">
        <title>Lacisediminihabitans sp. nov. strain G11-30, isolated from Antarctic Soil.</title>
        <authorList>
            <person name="Li J."/>
        </authorList>
    </citation>
    <scope>NUCLEOTIDE SEQUENCE</scope>
    <source>
        <strain evidence="5">G11-30</strain>
    </source>
</reference>
<dbReference type="InterPro" id="IPR046335">
    <property type="entry name" value="LacI/GalR-like_sensor"/>
</dbReference>
<evidence type="ECO:0000256" key="1">
    <source>
        <dbReference type="ARBA" id="ARBA00023015"/>
    </source>
</evidence>
<dbReference type="Gene3D" id="1.10.260.40">
    <property type="entry name" value="lambda repressor-like DNA-binding domains"/>
    <property type="match status" value="1"/>
</dbReference>
<dbReference type="CDD" id="cd01392">
    <property type="entry name" value="HTH_LacI"/>
    <property type="match status" value="1"/>
</dbReference>
<keyword evidence="2 5" id="KW-0238">DNA-binding</keyword>
<dbReference type="InterPro" id="IPR000843">
    <property type="entry name" value="HTH_LacI"/>
</dbReference>
<dbReference type="SUPFAM" id="SSF53822">
    <property type="entry name" value="Periplasmic binding protein-like I"/>
    <property type="match status" value="1"/>
</dbReference>
<dbReference type="AlphaFoldDB" id="A0A934SKM6"/>
<evidence type="ECO:0000313" key="5">
    <source>
        <dbReference type="EMBL" id="MBK4347109.1"/>
    </source>
</evidence>
<evidence type="ECO:0000259" key="4">
    <source>
        <dbReference type="PROSITE" id="PS50932"/>
    </source>
</evidence>
<dbReference type="CDD" id="cd06267">
    <property type="entry name" value="PBP1_LacI_sugar_binding-like"/>
    <property type="match status" value="1"/>
</dbReference>
<feature type="domain" description="HTH lacI-type" evidence="4">
    <location>
        <begin position="14"/>
        <end position="68"/>
    </location>
</feature>
<dbReference type="Pfam" id="PF13377">
    <property type="entry name" value="Peripla_BP_3"/>
    <property type="match status" value="1"/>
</dbReference>
<dbReference type="InterPro" id="IPR010982">
    <property type="entry name" value="Lambda_DNA-bd_dom_sf"/>
</dbReference>
<sequence length="356" mass="38021">MADRPRASRAGHNPSLADVAALAGVSRGTVSNVLNHPGIVAPSTLERVQNAIATLGYVRNDAARALAAGKSKSIGFVSTNIENSLFVDMIHGAQSGSRDANMTILIGNSADDLAQQNAYLDLFDEARVAGVLLAPMEDPTDGIKRMRSHGRQLVLLNYRPHDHDCCVVLVDNEQVGYLAARHLIDRGCTRLVYLASHENWQPVHYRRLGVRRAVAESGGTVTLQEVDKEQLDFANGAEYAAQFLLEPTATRADGVVAVTDELANGFMDGVVRGGLSVPRDVAIVGCENNRAAPRGPVSLTTVEMNGEAMGLAATSLLIEEISVPADEHEHRVVMLEPVLVPRASTFGTYLGADSSP</sequence>
<keyword evidence="6" id="KW-1185">Reference proteome</keyword>
<dbReference type="EMBL" id="JAEPES010000002">
    <property type="protein sequence ID" value="MBK4347109.1"/>
    <property type="molecule type" value="Genomic_DNA"/>
</dbReference>
<dbReference type="PANTHER" id="PTHR30146">
    <property type="entry name" value="LACI-RELATED TRANSCRIPTIONAL REPRESSOR"/>
    <property type="match status" value="1"/>
</dbReference>
<proteinExistence type="predicted"/>
<evidence type="ECO:0000256" key="3">
    <source>
        <dbReference type="ARBA" id="ARBA00023163"/>
    </source>
</evidence>
<dbReference type="SMART" id="SM00354">
    <property type="entry name" value="HTH_LACI"/>
    <property type="match status" value="1"/>
</dbReference>
<dbReference type="PROSITE" id="PS00356">
    <property type="entry name" value="HTH_LACI_1"/>
    <property type="match status" value="1"/>
</dbReference>
<dbReference type="GO" id="GO:0003700">
    <property type="term" value="F:DNA-binding transcription factor activity"/>
    <property type="evidence" value="ECO:0007669"/>
    <property type="project" value="TreeGrafter"/>
</dbReference>
<evidence type="ECO:0000313" key="6">
    <source>
        <dbReference type="Proteomes" id="UP000636458"/>
    </source>
</evidence>
<accession>A0A934SKM6</accession>
<dbReference type="SUPFAM" id="SSF47413">
    <property type="entry name" value="lambda repressor-like DNA-binding domains"/>
    <property type="match status" value="1"/>
</dbReference>